<dbReference type="EMBL" id="PVQB02000428">
    <property type="protein sequence ID" value="KAF4337321.1"/>
    <property type="molecule type" value="Genomic_DNA"/>
</dbReference>
<gene>
    <name evidence="1" type="ORF">FBEOM_8788</name>
</gene>
<keyword evidence="2" id="KW-1185">Reference proteome</keyword>
<dbReference type="AlphaFoldDB" id="A0A9P5AEU8"/>
<accession>A0A9P5AEU8</accession>
<evidence type="ECO:0000313" key="1">
    <source>
        <dbReference type="EMBL" id="KAF4337321.1"/>
    </source>
</evidence>
<organism evidence="1 2">
    <name type="scientific">Fusarium beomiforme</name>
    <dbReference type="NCBI Taxonomy" id="44412"/>
    <lineage>
        <taxon>Eukaryota</taxon>
        <taxon>Fungi</taxon>
        <taxon>Dikarya</taxon>
        <taxon>Ascomycota</taxon>
        <taxon>Pezizomycotina</taxon>
        <taxon>Sordariomycetes</taxon>
        <taxon>Hypocreomycetidae</taxon>
        <taxon>Hypocreales</taxon>
        <taxon>Nectriaceae</taxon>
        <taxon>Fusarium</taxon>
        <taxon>Fusarium burgessii species complex</taxon>
    </lineage>
</organism>
<reference evidence="1" key="1">
    <citation type="journal article" date="2017" name="Mycologia">
        <title>Fusarium algeriense, sp. nov., a novel toxigenic crown rot pathogen of durum wheat from Algeria is nested in the Fusarium burgessii species complex.</title>
        <authorList>
            <person name="Laraba I."/>
            <person name="Keddad A."/>
            <person name="Boureghda H."/>
            <person name="Abdallah N."/>
            <person name="Vaughan M.M."/>
            <person name="Proctor R.H."/>
            <person name="Busman M."/>
            <person name="O'Donnell K."/>
        </authorList>
    </citation>
    <scope>NUCLEOTIDE SEQUENCE</scope>
    <source>
        <strain evidence="1">NRRL 25174</strain>
    </source>
</reference>
<name>A0A9P5AEU8_9HYPO</name>
<evidence type="ECO:0000313" key="2">
    <source>
        <dbReference type="Proteomes" id="UP000730481"/>
    </source>
</evidence>
<reference evidence="1" key="2">
    <citation type="submission" date="2020-02" db="EMBL/GenBank/DDBJ databases">
        <title>Identification and distribution of gene clusters putatively required for synthesis of sphingolipid metabolism inhibitors in phylogenetically diverse species of the filamentous fungus Fusarium.</title>
        <authorList>
            <person name="Kim H.-S."/>
            <person name="Busman M."/>
            <person name="Brown D.W."/>
            <person name="Divon H."/>
            <person name="Uhlig S."/>
            <person name="Proctor R.H."/>
        </authorList>
    </citation>
    <scope>NUCLEOTIDE SEQUENCE</scope>
    <source>
        <strain evidence="1">NRRL 25174</strain>
    </source>
</reference>
<sequence>MKQMAGLSFLALDLGDLKTARVAKFNTLIALSDKWNTKTLKISGDPGMVSKCLKQCNVLHLKRVHLDAPRKALNLRNSLDHQPRKIKPVY</sequence>
<proteinExistence type="predicted"/>
<comment type="caution">
    <text evidence="1">The sequence shown here is derived from an EMBL/GenBank/DDBJ whole genome shotgun (WGS) entry which is preliminary data.</text>
</comment>
<protein>
    <submittedName>
        <fullName evidence="1">Uncharacterized protein</fullName>
    </submittedName>
</protein>
<dbReference type="Proteomes" id="UP000730481">
    <property type="component" value="Unassembled WGS sequence"/>
</dbReference>